<evidence type="ECO:0000256" key="2">
    <source>
        <dbReference type="ARBA" id="ARBA00022448"/>
    </source>
</evidence>
<organism evidence="6 7">
    <name type="scientific">Microbacterium aoyamense</name>
    <dbReference type="NCBI Taxonomy" id="344166"/>
    <lineage>
        <taxon>Bacteria</taxon>
        <taxon>Bacillati</taxon>
        <taxon>Actinomycetota</taxon>
        <taxon>Actinomycetes</taxon>
        <taxon>Micrococcales</taxon>
        <taxon>Microbacteriaceae</taxon>
        <taxon>Microbacterium</taxon>
    </lineage>
</organism>
<dbReference type="InterPro" id="IPR024370">
    <property type="entry name" value="PBP_domain"/>
</dbReference>
<dbReference type="SUPFAM" id="SSF53850">
    <property type="entry name" value="Periplasmic binding protein-like II"/>
    <property type="match status" value="1"/>
</dbReference>
<comment type="similarity">
    <text evidence="1 4">Belongs to the PstS family.</text>
</comment>
<keyword evidence="2 4" id="KW-0813">Transport</keyword>
<dbReference type="CDD" id="cd13654">
    <property type="entry name" value="PBP2_phosphate_like_2"/>
    <property type="match status" value="1"/>
</dbReference>
<gene>
    <name evidence="6" type="ORF">GCM10009775_33080</name>
</gene>
<protein>
    <recommendedName>
        <fullName evidence="4">Phosphate-binding protein</fullName>
    </recommendedName>
</protein>
<dbReference type="EMBL" id="BAAAOF010000008">
    <property type="protein sequence ID" value="GAA1938356.1"/>
    <property type="molecule type" value="Genomic_DNA"/>
</dbReference>
<comment type="caution">
    <text evidence="6">The sequence shown here is derived from an EMBL/GenBank/DDBJ whole genome shotgun (WGS) entry which is preliminary data.</text>
</comment>
<proteinExistence type="inferred from homology"/>
<evidence type="ECO:0000256" key="4">
    <source>
        <dbReference type="RuleBase" id="RU367119"/>
    </source>
</evidence>
<evidence type="ECO:0000256" key="3">
    <source>
        <dbReference type="ARBA" id="ARBA00022729"/>
    </source>
</evidence>
<dbReference type="InterPro" id="IPR011862">
    <property type="entry name" value="Phos-bd"/>
</dbReference>
<keyword evidence="3" id="KW-0732">Signal</keyword>
<evidence type="ECO:0000256" key="1">
    <source>
        <dbReference type="ARBA" id="ARBA00008725"/>
    </source>
</evidence>
<comment type="function">
    <text evidence="4">Involved in the system for phosphate transport across the cytoplasmic membrane.</text>
</comment>
<reference evidence="7" key="1">
    <citation type="journal article" date="2019" name="Int. J. Syst. Evol. Microbiol.">
        <title>The Global Catalogue of Microorganisms (GCM) 10K type strain sequencing project: providing services to taxonomists for standard genome sequencing and annotation.</title>
        <authorList>
            <consortium name="The Broad Institute Genomics Platform"/>
            <consortium name="The Broad Institute Genome Sequencing Center for Infectious Disease"/>
            <person name="Wu L."/>
            <person name="Ma J."/>
        </authorList>
    </citation>
    <scope>NUCLEOTIDE SEQUENCE [LARGE SCALE GENOMIC DNA]</scope>
    <source>
        <strain evidence="7">JCM 14900</strain>
    </source>
</reference>
<dbReference type="RefSeq" id="WP_248152173.1">
    <property type="nucleotide sequence ID" value="NZ_BAAAOF010000008.1"/>
</dbReference>
<dbReference type="PANTHER" id="PTHR30570:SF1">
    <property type="entry name" value="PHOSPHATE-BINDING PROTEIN PSTS"/>
    <property type="match status" value="1"/>
</dbReference>
<dbReference type="PANTHER" id="PTHR30570">
    <property type="entry name" value="PERIPLASMIC PHOSPHATE BINDING COMPONENT OF PHOSPHATE ABC TRANSPORTER"/>
    <property type="match status" value="1"/>
</dbReference>
<keyword evidence="4" id="KW-0592">Phosphate transport</keyword>
<dbReference type="NCBIfam" id="TIGR02136">
    <property type="entry name" value="ptsS_2"/>
    <property type="match status" value="1"/>
</dbReference>
<accession>A0ABP5BAA9</accession>
<dbReference type="Gene3D" id="3.40.190.10">
    <property type="entry name" value="Periplasmic binding protein-like II"/>
    <property type="match status" value="2"/>
</dbReference>
<dbReference type="Proteomes" id="UP001501343">
    <property type="component" value="Unassembled WGS sequence"/>
</dbReference>
<feature type="domain" description="PBP" evidence="5">
    <location>
        <begin position="44"/>
        <end position="295"/>
    </location>
</feature>
<keyword evidence="7" id="KW-1185">Reference proteome</keyword>
<sequence length="325" mass="34073">MNTRTAGVRARSSHHRRRTLVGGSALVLSAAFALTGCVSGNAVEEGALEGTILTDGSSTVAPLTDAARDLFAATQPDVEIKVSVTGTTAGFRAFCDGTTDIANASRAITDDEIAACDEGGVDYTEIVVANDGITVILNPANDWATDLTVEQLATVWSPESEGKVTTWSQIDPSFPDEPLTLFGPGVDSGTLDFFTAAITGEEDAIRGDYSASEDDNSTVEGVSKNLGATGFLGLSYVEENEGAIVAASIDGVAPTSDTVQDGSYSPLSRPVFIYVKNSAYADRPDVRAFVDFYVDNALDIAARALFVPLTNDQVELAQEELATLH</sequence>
<evidence type="ECO:0000313" key="7">
    <source>
        <dbReference type="Proteomes" id="UP001501343"/>
    </source>
</evidence>
<dbReference type="InterPro" id="IPR050811">
    <property type="entry name" value="Phosphate_ABC_transporter"/>
</dbReference>
<dbReference type="Pfam" id="PF12849">
    <property type="entry name" value="PBP_like_2"/>
    <property type="match status" value="1"/>
</dbReference>
<evidence type="ECO:0000259" key="5">
    <source>
        <dbReference type="Pfam" id="PF12849"/>
    </source>
</evidence>
<evidence type="ECO:0000313" key="6">
    <source>
        <dbReference type="EMBL" id="GAA1938356.1"/>
    </source>
</evidence>
<name>A0ABP5BAA9_9MICO</name>